<comment type="caution">
    <text evidence="3">The sequence shown here is derived from an EMBL/GenBank/DDBJ whole genome shotgun (WGS) entry which is preliminary data.</text>
</comment>
<evidence type="ECO:0000256" key="1">
    <source>
        <dbReference type="SAM" id="SignalP"/>
    </source>
</evidence>
<keyword evidence="4" id="KW-1185">Reference proteome</keyword>
<dbReference type="EMBL" id="CAUWAG010000014">
    <property type="protein sequence ID" value="CAJ2510406.1"/>
    <property type="molecule type" value="Genomic_DNA"/>
</dbReference>
<sequence>MRRPISAAVLAAAGLVGNAHGQCQEVVPGQYTGTPFQNNLTSTHELSEITFFKIKDPSGQHLCTADAAGDLSLLAYQSLNTTLGRPVNTDIKRAIIVIHGALDDPWNYHSAMIQALQMVTNDDISPDTVAITAPYFPNDGDAGGGFPYDPSGTTPAEKYPSPALAWYFDNWSGGAHNQYPPNTKTVSSFDVLDQIVQWYGNKAMFPNINQIIIAGHSMGGQMAQRYAAIGKTGAQLGITTPVSYWIGDPNSFVWFATDRPESTGKCAAFDNYREGFTNYSAYGTPQSTAMTYNSALVAAGRDAILANFQSRTIAYARATLDKGDYNKDNSCSFYTTGADRNERFFEFIKRFPTTCPDPAGACKTVDIVVAKHDAPSLFQAPSGLTRLFYDNWDGSGNRAFDFGYPRHAPYDDPYPDPSQAGQPLVDEDNSTYAGGKTFRGCFTDVDKAQSVPSLPISAYVGTLNSKTYCSSLCTQQGYSIAGVSYENCYCGNALGSQTSMVVVTSCEGSCPAGPSTAFCGGPSRLSIFSSIDL</sequence>
<dbReference type="PANTHER" id="PTHR35560:SF3">
    <property type="entry name" value="PEPTIDASE S9 PROLYL OLIGOPEPTIDASE CATALYTIC DOMAIN-CONTAINING PROTEIN"/>
    <property type="match status" value="1"/>
</dbReference>
<evidence type="ECO:0000313" key="4">
    <source>
        <dbReference type="Proteomes" id="UP001295740"/>
    </source>
</evidence>
<dbReference type="InterPro" id="IPR029058">
    <property type="entry name" value="AB_hydrolase_fold"/>
</dbReference>
<feature type="chain" id="PRO_5042537734" evidence="1">
    <location>
        <begin position="22"/>
        <end position="533"/>
    </location>
</feature>
<feature type="domain" description="WSC" evidence="2">
    <location>
        <begin position="435"/>
        <end position="531"/>
    </location>
</feature>
<keyword evidence="1" id="KW-0732">Signal</keyword>
<accession>A0AAI8VSQ4</accession>
<dbReference type="InterPro" id="IPR002889">
    <property type="entry name" value="WSC_carb-bd"/>
</dbReference>
<dbReference type="SUPFAM" id="SSF53474">
    <property type="entry name" value="alpha/beta-Hydrolases"/>
    <property type="match status" value="1"/>
</dbReference>
<dbReference type="Gene3D" id="3.40.50.1820">
    <property type="entry name" value="alpha/beta hydrolase"/>
    <property type="match status" value="1"/>
</dbReference>
<evidence type="ECO:0000313" key="3">
    <source>
        <dbReference type="EMBL" id="CAJ2510406.1"/>
    </source>
</evidence>
<proteinExistence type="predicted"/>
<dbReference type="SMART" id="SM00321">
    <property type="entry name" value="WSC"/>
    <property type="match status" value="1"/>
</dbReference>
<name>A0AAI8VSQ4_9PEZI</name>
<dbReference type="PROSITE" id="PS51212">
    <property type="entry name" value="WSC"/>
    <property type="match status" value="1"/>
</dbReference>
<dbReference type="Proteomes" id="UP001295740">
    <property type="component" value="Unassembled WGS sequence"/>
</dbReference>
<dbReference type="Pfam" id="PF01822">
    <property type="entry name" value="WSC"/>
    <property type="match status" value="1"/>
</dbReference>
<dbReference type="AlphaFoldDB" id="A0AAI8VSQ4"/>
<gene>
    <name evidence="3" type="ORF">KHLLAP_LOCUS10874</name>
</gene>
<feature type="signal peptide" evidence="1">
    <location>
        <begin position="1"/>
        <end position="21"/>
    </location>
</feature>
<organism evidence="3 4">
    <name type="scientific">Anthostomella pinea</name>
    <dbReference type="NCBI Taxonomy" id="933095"/>
    <lineage>
        <taxon>Eukaryota</taxon>
        <taxon>Fungi</taxon>
        <taxon>Dikarya</taxon>
        <taxon>Ascomycota</taxon>
        <taxon>Pezizomycotina</taxon>
        <taxon>Sordariomycetes</taxon>
        <taxon>Xylariomycetidae</taxon>
        <taxon>Xylariales</taxon>
        <taxon>Xylariaceae</taxon>
        <taxon>Anthostomella</taxon>
    </lineage>
</organism>
<evidence type="ECO:0000259" key="2">
    <source>
        <dbReference type="PROSITE" id="PS51212"/>
    </source>
</evidence>
<protein>
    <submittedName>
        <fullName evidence="3">Uu.00g051090.m01.CDS01</fullName>
    </submittedName>
</protein>
<reference evidence="3" key="1">
    <citation type="submission" date="2023-10" db="EMBL/GenBank/DDBJ databases">
        <authorList>
            <person name="Hackl T."/>
        </authorList>
    </citation>
    <scope>NUCLEOTIDE SEQUENCE</scope>
</reference>
<dbReference type="PANTHER" id="PTHR35560">
    <property type="entry name" value="BLL0132 PROTEIN"/>
    <property type="match status" value="1"/>
</dbReference>